<comment type="similarity">
    <text evidence="11 12">Belongs to the TonB-dependent receptor family.</text>
</comment>
<keyword evidence="9 11" id="KW-0472">Membrane</keyword>
<dbReference type="PROSITE" id="PS52016">
    <property type="entry name" value="TONB_DEPENDENT_REC_3"/>
    <property type="match status" value="1"/>
</dbReference>
<gene>
    <name evidence="15" type="ORF">KL86DYS2_12029</name>
</gene>
<comment type="subcellular location">
    <subcellularLocation>
        <location evidence="1 11">Cell outer membrane</location>
        <topology evidence="1 11">Multi-pass membrane protein</topology>
    </subcellularLocation>
</comment>
<evidence type="ECO:0000256" key="2">
    <source>
        <dbReference type="ARBA" id="ARBA00022448"/>
    </source>
</evidence>
<keyword evidence="3 11" id="KW-1134">Transmembrane beta strand</keyword>
<reference evidence="15" key="1">
    <citation type="submission" date="2016-04" db="EMBL/GenBank/DDBJ databases">
        <authorList>
            <person name="Evans L.H."/>
            <person name="Alamgir A."/>
            <person name="Owens N."/>
            <person name="Weber N.D."/>
            <person name="Virtaneva K."/>
            <person name="Barbian K."/>
            <person name="Babar A."/>
            <person name="Rosenke K."/>
        </authorList>
    </citation>
    <scope>NUCLEOTIDE SEQUENCE</scope>
    <source>
        <strain evidence="15">86-2</strain>
    </source>
</reference>
<dbReference type="InterPro" id="IPR036942">
    <property type="entry name" value="Beta-barrel_TonB_sf"/>
</dbReference>
<keyword evidence="2 11" id="KW-0813">Transport</keyword>
<evidence type="ECO:0000259" key="14">
    <source>
        <dbReference type="Pfam" id="PF07715"/>
    </source>
</evidence>
<evidence type="ECO:0000256" key="10">
    <source>
        <dbReference type="ARBA" id="ARBA00023237"/>
    </source>
</evidence>
<keyword evidence="10 11" id="KW-0998">Cell outer membrane</keyword>
<dbReference type="AlphaFoldDB" id="A0A212JPT0"/>
<dbReference type="PANTHER" id="PTHR32552:SF81">
    <property type="entry name" value="TONB-DEPENDENT OUTER MEMBRANE RECEPTOR"/>
    <property type="match status" value="1"/>
</dbReference>
<evidence type="ECO:0000256" key="1">
    <source>
        <dbReference type="ARBA" id="ARBA00004571"/>
    </source>
</evidence>
<sequence length="767" mass="85719">MKLYNSTKKLFLTVSLLFSFLFVLGKGEMPKDTLYTELKYDIVVLSSTKETNSLKSLPAAVSVFSPKNLDGLQVHSIKDLSAIVPNYFAADYGSKMTAPLYIRGVGARSGEQTVSMYVDNIPYFNTTSFDSELFHIQRVEVLRGTQGTLYGRNAMGGIINVYTYSPLTYEGTTIKIGGGNYGQFSGNASHYQRLNSKMGFSVGGYYKQDDGYFKNLFTGKKVDDMKNAGGRAKFVWDINPRLSATYSVSFDYVDQGAFPYANIETEEVDYNSDSYYKRKLLTNGLALRYTGQGYEINSTTGYQYLNDDMNMDQDYTRLSMFQINQKQRQNSLSQEVTIKSTKPSDYQWSFGGYGFYDYLHTTPPVYMMSDGIQKYLQAPLTAVGAPITFTDDQIDLNGQYKRPTYGLAAFHQSTFNNLFKAKGLSLTLGLRIDYEKTKLDYNAETVANFDVKIPNSPMPPMSFAADTAIVGTNSKDFLEFLPKAVLKYQINENSFVYGSASRGYKAGGHNIQIFADLLQEALEAKMMGMLPPSMGGGHSASAGTPVNNRISYNPEYSWSYELGGQVDIIENSLQANFAVYYMDIRDVQITQFVNNRGGRMVSNAGKAESKGFEIGLKARPCKGFYLYANYGLADATFKDNKVRNSAGEVVKDYTGNHIPFAPGSTFSIGGSVSYDFKQNTLLDRITFDTNFAGIGKTYWAEDNVMSQGFYGTLNANLTLEKNIFSLEFWGKNILDRDYNTFLFGSDSKYFAQKGKPMRWGASLIIKL</sequence>
<evidence type="ECO:0000256" key="11">
    <source>
        <dbReference type="PROSITE-ProRule" id="PRU01360"/>
    </source>
</evidence>
<feature type="domain" description="TonB-dependent receptor plug" evidence="14">
    <location>
        <begin position="54"/>
        <end position="158"/>
    </location>
</feature>
<dbReference type="GO" id="GO:0009279">
    <property type="term" value="C:cell outer membrane"/>
    <property type="evidence" value="ECO:0007669"/>
    <property type="project" value="UniProtKB-SubCell"/>
</dbReference>
<evidence type="ECO:0008006" key="16">
    <source>
        <dbReference type="Google" id="ProtNLM"/>
    </source>
</evidence>
<keyword evidence="7" id="KW-0406">Ion transport</keyword>
<protein>
    <recommendedName>
        <fullName evidence="16">TonB-dependent receptor</fullName>
    </recommendedName>
</protein>
<proteinExistence type="inferred from homology"/>
<dbReference type="Pfam" id="PF07715">
    <property type="entry name" value="Plug"/>
    <property type="match status" value="1"/>
</dbReference>
<evidence type="ECO:0000259" key="13">
    <source>
        <dbReference type="Pfam" id="PF00593"/>
    </source>
</evidence>
<keyword evidence="6" id="KW-0408">Iron</keyword>
<dbReference type="SUPFAM" id="SSF56935">
    <property type="entry name" value="Porins"/>
    <property type="match status" value="1"/>
</dbReference>
<dbReference type="InterPro" id="IPR000531">
    <property type="entry name" value="Beta-barrel_TonB"/>
</dbReference>
<evidence type="ECO:0000256" key="4">
    <source>
        <dbReference type="ARBA" id="ARBA00022496"/>
    </source>
</evidence>
<keyword evidence="5 11" id="KW-0812">Transmembrane</keyword>
<evidence type="ECO:0000313" key="15">
    <source>
        <dbReference type="EMBL" id="SBW01411.1"/>
    </source>
</evidence>
<evidence type="ECO:0000256" key="8">
    <source>
        <dbReference type="ARBA" id="ARBA00023077"/>
    </source>
</evidence>
<accession>A0A212JPT0</accession>
<dbReference type="Gene3D" id="2.40.170.20">
    <property type="entry name" value="TonB-dependent receptor, beta-barrel domain"/>
    <property type="match status" value="1"/>
</dbReference>
<evidence type="ECO:0000256" key="3">
    <source>
        <dbReference type="ARBA" id="ARBA00022452"/>
    </source>
</evidence>
<organism evidence="15">
    <name type="scientific">uncultured Dysgonomonas sp</name>
    <dbReference type="NCBI Taxonomy" id="206096"/>
    <lineage>
        <taxon>Bacteria</taxon>
        <taxon>Pseudomonadati</taxon>
        <taxon>Bacteroidota</taxon>
        <taxon>Bacteroidia</taxon>
        <taxon>Bacteroidales</taxon>
        <taxon>Dysgonomonadaceae</taxon>
        <taxon>Dysgonomonas</taxon>
        <taxon>environmental samples</taxon>
    </lineage>
</organism>
<name>A0A212JPT0_9BACT</name>
<dbReference type="InterPro" id="IPR039426">
    <property type="entry name" value="TonB-dep_rcpt-like"/>
</dbReference>
<dbReference type="PANTHER" id="PTHR32552">
    <property type="entry name" value="FERRICHROME IRON RECEPTOR-RELATED"/>
    <property type="match status" value="1"/>
</dbReference>
<evidence type="ECO:0000256" key="6">
    <source>
        <dbReference type="ARBA" id="ARBA00023004"/>
    </source>
</evidence>
<dbReference type="Pfam" id="PF00593">
    <property type="entry name" value="TonB_dep_Rec_b-barrel"/>
    <property type="match status" value="1"/>
</dbReference>
<evidence type="ECO:0000256" key="12">
    <source>
        <dbReference type="RuleBase" id="RU003357"/>
    </source>
</evidence>
<dbReference type="RefSeq" id="WP_296949562.1">
    <property type="nucleotide sequence ID" value="NZ_LT599021.1"/>
</dbReference>
<evidence type="ECO:0000256" key="5">
    <source>
        <dbReference type="ARBA" id="ARBA00022692"/>
    </source>
</evidence>
<dbReference type="EMBL" id="FLUL01000001">
    <property type="protein sequence ID" value="SBW01411.1"/>
    <property type="molecule type" value="Genomic_DNA"/>
</dbReference>
<keyword evidence="8 12" id="KW-0798">TonB box</keyword>
<evidence type="ECO:0000256" key="7">
    <source>
        <dbReference type="ARBA" id="ARBA00023065"/>
    </source>
</evidence>
<dbReference type="GO" id="GO:0006826">
    <property type="term" value="P:iron ion transport"/>
    <property type="evidence" value="ECO:0007669"/>
    <property type="project" value="UniProtKB-KW"/>
</dbReference>
<keyword evidence="4" id="KW-0410">Iron transport</keyword>
<dbReference type="InterPro" id="IPR012910">
    <property type="entry name" value="Plug_dom"/>
</dbReference>
<feature type="domain" description="TonB-dependent receptor-like beta-barrel" evidence="13">
    <location>
        <begin position="270"/>
        <end position="733"/>
    </location>
</feature>
<evidence type="ECO:0000256" key="9">
    <source>
        <dbReference type="ARBA" id="ARBA00023136"/>
    </source>
</evidence>